<feature type="region of interest" description="Disordered" evidence="2">
    <location>
        <begin position="123"/>
        <end position="147"/>
    </location>
</feature>
<keyword evidence="3" id="KW-1133">Transmembrane helix</keyword>
<feature type="region of interest" description="Disordered" evidence="2">
    <location>
        <begin position="378"/>
        <end position="402"/>
    </location>
</feature>
<dbReference type="AlphaFoldDB" id="A0AAU9P9K6"/>
<accession>A0AAU9P9K6</accession>
<dbReference type="GO" id="GO:0008270">
    <property type="term" value="F:zinc ion binding"/>
    <property type="evidence" value="ECO:0007669"/>
    <property type="project" value="UniProtKB-KW"/>
</dbReference>
<comment type="caution">
    <text evidence="5">The sequence shown here is derived from an EMBL/GenBank/DDBJ whole genome shotgun (WGS) entry which is preliminary data.</text>
</comment>
<keyword evidence="1" id="KW-0862">Zinc</keyword>
<feature type="transmembrane region" description="Helical" evidence="3">
    <location>
        <begin position="52"/>
        <end position="72"/>
    </location>
</feature>
<evidence type="ECO:0000256" key="1">
    <source>
        <dbReference type="PROSITE-ProRule" id="PRU00042"/>
    </source>
</evidence>
<dbReference type="SUPFAM" id="SSF56399">
    <property type="entry name" value="ADP-ribosylation"/>
    <property type="match status" value="1"/>
</dbReference>
<proteinExistence type="predicted"/>
<sequence length="424" mass="48131">MSYDMRSCFPPNRLTFIRPSLLPLSWMHLRYSIDSDTHSTFFHFLMANLRPAFTKFISLLFILIHLGCFMIFPTSDHHRRRSKKTKNPSSPIPLLRPTATKLKPHKTLSASWSFIKQIFSSKPTSQTDNNSSIIHHVPSPASSTRSLRNSTINAPLETILLDPQQQRNRPGSLTESDFFPLRNDIYPCPNCGEIFQKPGLLEQHQAFKHAVSELFDEDPGKNIVRIIFHTGWPINGKNPMIYRVMKIHNSPKILTRFEEYREIVKSRAARHGGGRRRDERCIADGNELLRFHCATFLCDLGQNGNSSICSHQYCSVCGIIRVGFSSKLDGISTLSTSWKGHMALPEDLEEEFRFMHVKRAMLVCRVIAGRIGCDPEMGDKDDPGYDSLVGGEPGGTHTRSDEEDELIVFNPRAVLPCFVIAYTV</sequence>
<dbReference type="Proteomes" id="UP001157418">
    <property type="component" value="Unassembled WGS sequence"/>
</dbReference>
<gene>
    <name evidence="5" type="ORF">LVIROSA_LOCUS32585</name>
</gene>
<keyword evidence="3" id="KW-0472">Membrane</keyword>
<keyword evidence="6" id="KW-1185">Reference proteome</keyword>
<evidence type="ECO:0000313" key="6">
    <source>
        <dbReference type="Proteomes" id="UP001157418"/>
    </source>
</evidence>
<dbReference type="InterPro" id="IPR013087">
    <property type="entry name" value="Znf_C2H2_type"/>
</dbReference>
<dbReference type="PROSITE" id="PS00028">
    <property type="entry name" value="ZINC_FINGER_C2H2_1"/>
    <property type="match status" value="1"/>
</dbReference>
<dbReference type="Gene3D" id="3.90.228.10">
    <property type="match status" value="1"/>
</dbReference>
<dbReference type="EMBL" id="CAKMRJ010005523">
    <property type="protein sequence ID" value="CAH1446936.1"/>
    <property type="molecule type" value="Genomic_DNA"/>
</dbReference>
<keyword evidence="1" id="KW-0479">Metal-binding</keyword>
<keyword evidence="1" id="KW-0863">Zinc-finger</keyword>
<evidence type="ECO:0000256" key="2">
    <source>
        <dbReference type="SAM" id="MobiDB-lite"/>
    </source>
</evidence>
<reference evidence="5 6" key="1">
    <citation type="submission" date="2022-01" db="EMBL/GenBank/DDBJ databases">
        <authorList>
            <person name="Xiong W."/>
            <person name="Schranz E."/>
        </authorList>
    </citation>
    <scope>NUCLEOTIDE SEQUENCE [LARGE SCALE GENOMIC DNA]</scope>
</reference>
<dbReference type="PROSITE" id="PS50157">
    <property type="entry name" value="ZINC_FINGER_C2H2_2"/>
    <property type="match status" value="1"/>
</dbReference>
<feature type="domain" description="C2H2-type" evidence="4">
    <location>
        <begin position="186"/>
        <end position="214"/>
    </location>
</feature>
<feature type="compositionally biased region" description="Polar residues" evidence="2">
    <location>
        <begin position="123"/>
        <end position="133"/>
    </location>
</feature>
<dbReference type="PANTHER" id="PTHR31681">
    <property type="entry name" value="C2H2-LIKE ZINC FINGER PROTEIN"/>
    <property type="match status" value="1"/>
</dbReference>
<evidence type="ECO:0000313" key="5">
    <source>
        <dbReference type="EMBL" id="CAH1446936.1"/>
    </source>
</evidence>
<evidence type="ECO:0000259" key="4">
    <source>
        <dbReference type="PROSITE" id="PS50157"/>
    </source>
</evidence>
<evidence type="ECO:0000256" key="3">
    <source>
        <dbReference type="SAM" id="Phobius"/>
    </source>
</evidence>
<protein>
    <recommendedName>
        <fullName evidence="4">C2H2-type domain-containing protein</fullName>
    </recommendedName>
</protein>
<keyword evidence="3" id="KW-0812">Transmembrane</keyword>
<name>A0AAU9P9K6_9ASTR</name>
<organism evidence="5 6">
    <name type="scientific">Lactuca virosa</name>
    <dbReference type="NCBI Taxonomy" id="75947"/>
    <lineage>
        <taxon>Eukaryota</taxon>
        <taxon>Viridiplantae</taxon>
        <taxon>Streptophyta</taxon>
        <taxon>Embryophyta</taxon>
        <taxon>Tracheophyta</taxon>
        <taxon>Spermatophyta</taxon>
        <taxon>Magnoliopsida</taxon>
        <taxon>eudicotyledons</taxon>
        <taxon>Gunneridae</taxon>
        <taxon>Pentapetalae</taxon>
        <taxon>asterids</taxon>
        <taxon>campanulids</taxon>
        <taxon>Asterales</taxon>
        <taxon>Asteraceae</taxon>
        <taxon>Cichorioideae</taxon>
        <taxon>Cichorieae</taxon>
        <taxon>Lactucinae</taxon>
        <taxon>Lactuca</taxon>
    </lineage>
</organism>
<dbReference type="PANTHER" id="PTHR31681:SF103">
    <property type="entry name" value="POLY(ADP-RIBOSE) POLYMERASE, CATALYTIC DOMAIN, ZINC FINGER, C2H2-LIKE PROTEIN-RELATED"/>
    <property type="match status" value="1"/>
</dbReference>